<evidence type="ECO:0000313" key="2">
    <source>
        <dbReference type="EMBL" id="KAK3892920.1"/>
    </source>
</evidence>
<feature type="region of interest" description="Disordered" evidence="1">
    <location>
        <begin position="69"/>
        <end position="95"/>
    </location>
</feature>
<comment type="caution">
    <text evidence="2">The sequence shown here is derived from an EMBL/GenBank/DDBJ whole genome shotgun (WGS) entry which is preliminary data.</text>
</comment>
<evidence type="ECO:0000313" key="3">
    <source>
        <dbReference type="Proteomes" id="UP001286313"/>
    </source>
</evidence>
<evidence type="ECO:0000256" key="1">
    <source>
        <dbReference type="SAM" id="MobiDB-lite"/>
    </source>
</evidence>
<feature type="compositionally biased region" description="Basic and acidic residues" evidence="1">
    <location>
        <begin position="74"/>
        <end position="95"/>
    </location>
</feature>
<dbReference type="Proteomes" id="UP001286313">
    <property type="component" value="Unassembled WGS sequence"/>
</dbReference>
<keyword evidence="3" id="KW-1185">Reference proteome</keyword>
<dbReference type="EMBL" id="JAWQEG010000239">
    <property type="protein sequence ID" value="KAK3892920.1"/>
    <property type="molecule type" value="Genomic_DNA"/>
</dbReference>
<accession>A0AAE1GHN3</accession>
<dbReference type="AlphaFoldDB" id="A0AAE1GHN3"/>
<proteinExistence type="predicted"/>
<gene>
    <name evidence="2" type="ORF">Pcinc_003226</name>
</gene>
<reference evidence="2" key="1">
    <citation type="submission" date="2023-10" db="EMBL/GenBank/DDBJ databases">
        <title>Genome assemblies of two species of porcelain crab, Petrolisthes cinctipes and Petrolisthes manimaculis (Anomura: Porcellanidae).</title>
        <authorList>
            <person name="Angst P."/>
        </authorList>
    </citation>
    <scope>NUCLEOTIDE SEQUENCE</scope>
    <source>
        <strain evidence="2">PB745_01</strain>
        <tissue evidence="2">Gill</tissue>
    </source>
</reference>
<name>A0AAE1GHN3_PETCI</name>
<protein>
    <submittedName>
        <fullName evidence="2">Uncharacterized protein</fullName>
    </submittedName>
</protein>
<sequence>MVMSSSATILLITIPQFTDRRRWRLLSAMKERAGTMAEPISHIVNTFYAQVEVGWAHLVPTVDGVKRTKVQRKKGMEDDSESAKHRGHRAEEKQRRQLLQDLLSVSDTL</sequence>
<organism evidence="2 3">
    <name type="scientific">Petrolisthes cinctipes</name>
    <name type="common">Flat porcelain crab</name>
    <dbReference type="NCBI Taxonomy" id="88211"/>
    <lineage>
        <taxon>Eukaryota</taxon>
        <taxon>Metazoa</taxon>
        <taxon>Ecdysozoa</taxon>
        <taxon>Arthropoda</taxon>
        <taxon>Crustacea</taxon>
        <taxon>Multicrustacea</taxon>
        <taxon>Malacostraca</taxon>
        <taxon>Eumalacostraca</taxon>
        <taxon>Eucarida</taxon>
        <taxon>Decapoda</taxon>
        <taxon>Pleocyemata</taxon>
        <taxon>Anomura</taxon>
        <taxon>Galatheoidea</taxon>
        <taxon>Porcellanidae</taxon>
        <taxon>Petrolisthes</taxon>
    </lineage>
</organism>